<gene>
    <name evidence="4" type="primary">pqqD</name>
    <name evidence="4" type="ORF">KPL81_01830</name>
</gene>
<comment type="subunit">
    <text evidence="2">Monomer. Interacts with PqqE.</text>
</comment>
<dbReference type="Proteomes" id="UP000769617">
    <property type="component" value="Unassembled WGS sequence"/>
</dbReference>
<sequence>MTDQTNIDMAACYSIHPTFLFRWEASQDAHVLLYPEGIVKLNETGGSILAHCDGDTTVTAMIDALATCYDAKRDAVAEGVVKFLEVAHAKGWIRAEPRR</sequence>
<dbReference type="EMBL" id="JAHYCA010000001">
    <property type="protein sequence ID" value="MBW6389903.1"/>
    <property type="molecule type" value="Genomic_DNA"/>
</dbReference>
<comment type="pathway">
    <text evidence="1">Cofactor biosynthesis; pyrroloquinoline quinone biosynthesis.</text>
</comment>
<protein>
    <submittedName>
        <fullName evidence="4">Pyrroloquinoline quinone biosynthesis peptide chaperone PqqD</fullName>
    </submittedName>
</protein>
<keyword evidence="3" id="KW-0884">PQQ biosynthesis</keyword>
<evidence type="ECO:0000256" key="3">
    <source>
        <dbReference type="ARBA" id="ARBA00022905"/>
    </source>
</evidence>
<dbReference type="InterPro" id="IPR022479">
    <property type="entry name" value="PqqD_bac"/>
</dbReference>
<accession>A0ABS6ZJJ0</accession>
<evidence type="ECO:0000313" key="5">
    <source>
        <dbReference type="Proteomes" id="UP000769617"/>
    </source>
</evidence>
<comment type="caution">
    <text evidence="4">The sequence shown here is derived from an EMBL/GenBank/DDBJ whole genome shotgun (WGS) entry which is preliminary data.</text>
</comment>
<evidence type="ECO:0000256" key="1">
    <source>
        <dbReference type="ARBA" id="ARBA00004886"/>
    </source>
</evidence>
<dbReference type="Gene3D" id="1.10.10.1150">
    <property type="entry name" value="Coenzyme PQQ synthesis protein D (PqqD)"/>
    <property type="match status" value="1"/>
</dbReference>
<proteinExistence type="predicted"/>
<dbReference type="NCBIfam" id="TIGR03859">
    <property type="entry name" value="PQQ_PqqD"/>
    <property type="match status" value="1"/>
</dbReference>
<evidence type="ECO:0000313" key="4">
    <source>
        <dbReference type="EMBL" id="MBW6389903.1"/>
    </source>
</evidence>
<dbReference type="InterPro" id="IPR008792">
    <property type="entry name" value="PQQD"/>
</dbReference>
<reference evidence="4 5" key="1">
    <citation type="submission" date="2021-07" db="EMBL/GenBank/DDBJ databases">
        <authorList>
            <person name="So Y."/>
        </authorList>
    </citation>
    <scope>NUCLEOTIDE SEQUENCE [LARGE SCALE GENOMIC DNA]</scope>
    <source>
        <strain evidence="4 5">Y3S6</strain>
    </source>
</reference>
<name>A0ABS6ZJJ0_9GAMM</name>
<evidence type="ECO:0000256" key="2">
    <source>
        <dbReference type="ARBA" id="ARBA00011741"/>
    </source>
</evidence>
<dbReference type="Pfam" id="PF05402">
    <property type="entry name" value="PqqD"/>
    <property type="match status" value="1"/>
</dbReference>
<organism evidence="4 5">
    <name type="scientific">Billgrantia antri</name>
    <dbReference type="NCBI Taxonomy" id="2846777"/>
    <lineage>
        <taxon>Bacteria</taxon>
        <taxon>Pseudomonadati</taxon>
        <taxon>Pseudomonadota</taxon>
        <taxon>Gammaproteobacteria</taxon>
        <taxon>Oceanospirillales</taxon>
        <taxon>Halomonadaceae</taxon>
        <taxon>Billgrantia</taxon>
    </lineage>
</organism>
<keyword evidence="5" id="KW-1185">Reference proteome</keyword>
<dbReference type="RefSeq" id="WP_219790445.1">
    <property type="nucleotide sequence ID" value="NZ_JAHYCA010000001.1"/>
</dbReference>
<dbReference type="InterPro" id="IPR041881">
    <property type="entry name" value="PqqD_sf"/>
</dbReference>